<comment type="function">
    <text evidence="4">Catalytic subunit of the molybdopterin synthase complex, a complex that catalyzes the conversion of precursor Z into molybdopterin. Acts by mediating the incorporation of 2 sulfur atoms from thiocarboxylated MOCS2A into precursor Z to generate a dithiolene group.</text>
</comment>
<evidence type="ECO:0000313" key="7">
    <source>
        <dbReference type="Proteomes" id="UP000664859"/>
    </source>
</evidence>
<comment type="subcellular location">
    <subcellularLocation>
        <location evidence="4">Cytoplasm</location>
    </subcellularLocation>
</comment>
<dbReference type="InterPro" id="IPR028888">
    <property type="entry name" value="MOCS2B_euk"/>
</dbReference>
<dbReference type="HAMAP" id="MF_03052">
    <property type="entry name" value="MOC2B"/>
    <property type="match status" value="1"/>
</dbReference>
<dbReference type="GO" id="GO:0030366">
    <property type="term" value="F:molybdopterin synthase activity"/>
    <property type="evidence" value="ECO:0007669"/>
    <property type="project" value="UniProtKB-UniRule"/>
</dbReference>
<feature type="compositionally biased region" description="Low complexity" evidence="5">
    <location>
        <begin position="8"/>
        <end position="22"/>
    </location>
</feature>
<protein>
    <recommendedName>
        <fullName evidence="4">Molybdopterin synthase catalytic subunit</fullName>
        <ecNumber evidence="4">2.8.1.12</ecNumber>
    </recommendedName>
    <alternativeName>
        <fullName evidence="4">Molybdenum cofactor synthesis protein 2 large subunit</fullName>
    </alternativeName>
    <alternativeName>
        <fullName evidence="4">Molybdenum cofactor synthesis protein 2B</fullName>
        <shortName evidence="4">MOCS2B</shortName>
    </alternativeName>
</protein>
<name>A0A836CN85_9STRA</name>
<dbReference type="OrthoDB" id="5531344at2759"/>
<dbReference type="AlphaFoldDB" id="A0A836CN85"/>
<keyword evidence="1 4" id="KW-0963">Cytoplasm</keyword>
<dbReference type="FunFam" id="3.90.1170.40:FF:000002">
    <property type="entry name" value="Molybdopterin synthase catalytic subunit"/>
    <property type="match status" value="1"/>
</dbReference>
<dbReference type="UniPathway" id="UPA00344"/>
<evidence type="ECO:0000256" key="1">
    <source>
        <dbReference type="ARBA" id="ARBA00022490"/>
    </source>
</evidence>
<sequence>MPEGAGNSPQDQSSSSATATSPHDLVMVTDQPLELSAMVAAVAGPKCGAISTFLGVTRDTHNGKTVVRLEYEGYAPMAEKELRKICEQARQKWSIEKIAIAHRLGVTAVEEASVIIAVSSVHRRESLEAVQYCIDTLKATVPIWYLEVYEGDSRVWKENAEWSGGGCCRQMVPTNTTVDGTSVAASAAGGAQCIETVAHELHDSGSGAGQHHHHHGHCHDC</sequence>
<feature type="binding site" evidence="4">
    <location>
        <begin position="122"/>
        <end position="123"/>
    </location>
    <ligand>
        <name>substrate</name>
    </ligand>
</feature>
<keyword evidence="7" id="KW-1185">Reference proteome</keyword>
<dbReference type="PANTHER" id="PTHR23404">
    <property type="entry name" value="MOLYBDOPTERIN SYNTHASE RELATED"/>
    <property type="match status" value="1"/>
</dbReference>
<evidence type="ECO:0000256" key="3">
    <source>
        <dbReference type="ARBA" id="ARBA00023150"/>
    </source>
</evidence>
<comment type="caution">
    <text evidence="6">The sequence shown here is derived from an EMBL/GenBank/DDBJ whole genome shotgun (WGS) entry which is preliminary data.</text>
</comment>
<evidence type="ECO:0000256" key="5">
    <source>
        <dbReference type="SAM" id="MobiDB-lite"/>
    </source>
</evidence>
<keyword evidence="3 4" id="KW-0501">Molybdenum cofactor biosynthesis</keyword>
<feature type="region of interest" description="Disordered" evidence="5">
    <location>
        <begin position="1"/>
        <end position="22"/>
    </location>
</feature>
<comment type="caution">
    <text evidence="4">Lacks conserved residue(s) required for the propagation of feature annotation.</text>
</comment>
<dbReference type="EC" id="2.8.1.12" evidence="4"/>
<gene>
    <name evidence="6" type="ORF">JKP88DRAFT_176692</name>
</gene>
<keyword evidence="2 4" id="KW-0808">Transferase</keyword>
<comment type="subunit">
    <text evidence="4">Heterotetramer; composed of 2 small (MOCS2A) and 2 large (MOCS2B) subunits.</text>
</comment>
<accession>A0A836CN85</accession>
<dbReference type="InterPro" id="IPR036563">
    <property type="entry name" value="MoaE_sf"/>
</dbReference>
<reference evidence="6" key="1">
    <citation type="submission" date="2021-02" db="EMBL/GenBank/DDBJ databases">
        <title>First Annotated Genome of the Yellow-green Alga Tribonema minus.</title>
        <authorList>
            <person name="Mahan K.M."/>
        </authorList>
    </citation>
    <scope>NUCLEOTIDE SEQUENCE</scope>
    <source>
        <strain evidence="6">UTEX B ZZ1240</strain>
    </source>
</reference>
<dbReference type="GO" id="GO:0006777">
    <property type="term" value="P:Mo-molybdopterin cofactor biosynthetic process"/>
    <property type="evidence" value="ECO:0007669"/>
    <property type="project" value="UniProtKB-UniRule"/>
</dbReference>
<dbReference type="Gene3D" id="3.90.1170.40">
    <property type="entry name" value="Molybdopterin biosynthesis MoaE subunit"/>
    <property type="match status" value="1"/>
</dbReference>
<evidence type="ECO:0000256" key="4">
    <source>
        <dbReference type="HAMAP-Rule" id="MF_03052"/>
    </source>
</evidence>
<dbReference type="InterPro" id="IPR003448">
    <property type="entry name" value="Mopterin_biosynth_MoaE"/>
</dbReference>
<feature type="binding site" evidence="4">
    <location>
        <position position="138"/>
    </location>
    <ligand>
        <name>substrate</name>
    </ligand>
</feature>
<comment type="similarity">
    <text evidence="4">Belongs to the MoaE family. MOCS2B subfamily.</text>
</comment>
<dbReference type="CDD" id="cd00756">
    <property type="entry name" value="MoaE"/>
    <property type="match status" value="1"/>
</dbReference>
<evidence type="ECO:0000313" key="6">
    <source>
        <dbReference type="EMBL" id="KAG5189566.1"/>
    </source>
</evidence>
<proteinExistence type="inferred from homology"/>
<dbReference type="Pfam" id="PF02391">
    <property type="entry name" value="MoaE"/>
    <property type="match status" value="1"/>
</dbReference>
<evidence type="ECO:0000256" key="2">
    <source>
        <dbReference type="ARBA" id="ARBA00022679"/>
    </source>
</evidence>
<comment type="catalytic activity">
    <reaction evidence="4">
        <text>2 [molybdopterin-synthase sulfur-carrier protein]-C-terminal-Gly-aminoethanethioate + cyclic pyranopterin phosphate + H2O = molybdopterin + 2 [molybdopterin-synthase sulfur-carrier protein]-C-terminal Gly-Gly + 2 H(+)</text>
        <dbReference type="Rhea" id="RHEA:26333"/>
        <dbReference type="Rhea" id="RHEA-COMP:12202"/>
        <dbReference type="Rhea" id="RHEA-COMP:19907"/>
        <dbReference type="ChEBI" id="CHEBI:15377"/>
        <dbReference type="ChEBI" id="CHEBI:15378"/>
        <dbReference type="ChEBI" id="CHEBI:58698"/>
        <dbReference type="ChEBI" id="CHEBI:59648"/>
        <dbReference type="ChEBI" id="CHEBI:90778"/>
        <dbReference type="ChEBI" id="CHEBI:232372"/>
        <dbReference type="EC" id="2.8.1.12"/>
    </reaction>
</comment>
<dbReference type="EMBL" id="JAFCMP010000047">
    <property type="protein sequence ID" value="KAG5189566.1"/>
    <property type="molecule type" value="Genomic_DNA"/>
</dbReference>
<dbReference type="Proteomes" id="UP000664859">
    <property type="component" value="Unassembled WGS sequence"/>
</dbReference>
<comment type="pathway">
    <text evidence="4">Cofactor biosynthesis; molybdopterin biosynthesis.</text>
</comment>
<dbReference type="GO" id="GO:1990140">
    <property type="term" value="C:molybdopterin synthase complex"/>
    <property type="evidence" value="ECO:0007669"/>
    <property type="project" value="UniProtKB-UniRule"/>
</dbReference>
<organism evidence="6 7">
    <name type="scientific">Tribonema minus</name>
    <dbReference type="NCBI Taxonomy" id="303371"/>
    <lineage>
        <taxon>Eukaryota</taxon>
        <taxon>Sar</taxon>
        <taxon>Stramenopiles</taxon>
        <taxon>Ochrophyta</taxon>
        <taxon>PX clade</taxon>
        <taxon>Xanthophyceae</taxon>
        <taxon>Tribonematales</taxon>
        <taxon>Tribonemataceae</taxon>
        <taxon>Tribonema</taxon>
    </lineage>
</organism>
<dbReference type="SUPFAM" id="SSF54690">
    <property type="entry name" value="Molybdopterin synthase subunit MoaE"/>
    <property type="match status" value="1"/>
</dbReference>